<keyword evidence="1" id="KW-1133">Transmembrane helix</keyword>
<protein>
    <submittedName>
        <fullName evidence="2">Uncharacterized protein</fullName>
    </submittedName>
</protein>
<feature type="transmembrane region" description="Helical" evidence="1">
    <location>
        <begin position="43"/>
        <end position="62"/>
    </location>
</feature>
<dbReference type="AlphaFoldDB" id="A0A1C7PBP1"/>
<reference evidence="3" key="1">
    <citation type="submission" date="2016-09" db="EMBL/GenBank/DDBJ databases">
        <authorList>
            <person name="Koehorst J."/>
        </authorList>
    </citation>
    <scope>NUCLEOTIDE SEQUENCE [LARGE SCALE GENOMIC DNA]</scope>
</reference>
<sequence length="239" mass="27277">MSPLCTRTMQTATAAFIAAFFLFTVFGNPEGALQYNHLMEGLMIVLLSGGITLMGLLCRLAFLHVHGLWIPILILEVGLISGGWWIFSLIGMPNHDPFSFLNEDPFWEYLLIASWLSLPAGIILYALIKYIPLKYGIVQGTTLQRYCRPAYLALHFGLLALFPVVLFYRPSEEALDRQAESTYRERRILADSNARLIRMHKTSPHPHIREYIYIHQDADNSNRRSEWSIQISDKGAILH</sequence>
<gene>
    <name evidence="2" type="ORF">PYTT_2289</name>
</gene>
<dbReference type="Proteomes" id="UP000176204">
    <property type="component" value="Chromosome I"/>
</dbReference>
<keyword evidence="1" id="KW-0812">Transmembrane</keyword>
<dbReference type="STRING" id="1679444.PYTT_2289"/>
<keyword evidence="3" id="KW-1185">Reference proteome</keyword>
<proteinExistence type="predicted"/>
<dbReference type="KEGG" id="agl:PYTT_2289"/>
<organism evidence="2 3">
    <name type="scientific">Akkermansia glycaniphila</name>
    <dbReference type="NCBI Taxonomy" id="1679444"/>
    <lineage>
        <taxon>Bacteria</taxon>
        <taxon>Pseudomonadati</taxon>
        <taxon>Verrucomicrobiota</taxon>
        <taxon>Verrucomicrobiia</taxon>
        <taxon>Verrucomicrobiales</taxon>
        <taxon>Akkermansiaceae</taxon>
        <taxon>Akkermansia</taxon>
    </lineage>
</organism>
<accession>A0A1C7PBP1</accession>
<dbReference type="EMBL" id="LT629973">
    <property type="protein sequence ID" value="SEH98358.1"/>
    <property type="molecule type" value="Genomic_DNA"/>
</dbReference>
<feature type="transmembrane region" description="Helical" evidence="1">
    <location>
        <begin position="149"/>
        <end position="168"/>
    </location>
</feature>
<feature type="transmembrane region" description="Helical" evidence="1">
    <location>
        <begin position="69"/>
        <end position="87"/>
    </location>
</feature>
<name>A0A1C7PBP1_9BACT</name>
<evidence type="ECO:0000313" key="2">
    <source>
        <dbReference type="EMBL" id="SEH98358.1"/>
    </source>
</evidence>
<evidence type="ECO:0000313" key="3">
    <source>
        <dbReference type="Proteomes" id="UP000176204"/>
    </source>
</evidence>
<keyword evidence="1" id="KW-0472">Membrane</keyword>
<feature type="transmembrane region" description="Helical" evidence="1">
    <location>
        <begin position="107"/>
        <end position="128"/>
    </location>
</feature>
<dbReference type="RefSeq" id="WP_067775934.1">
    <property type="nucleotide sequence ID" value="NZ_LIGX01000024.1"/>
</dbReference>
<evidence type="ECO:0000256" key="1">
    <source>
        <dbReference type="SAM" id="Phobius"/>
    </source>
</evidence>